<dbReference type="AlphaFoldDB" id="A0A9W4WNT8"/>
<keyword evidence="2" id="KW-1185">Reference proteome</keyword>
<accession>A0A9W4WNT8</accession>
<dbReference type="Proteomes" id="UP001153678">
    <property type="component" value="Unassembled WGS sequence"/>
</dbReference>
<proteinExistence type="predicted"/>
<dbReference type="EMBL" id="CAMKVN010000410">
    <property type="protein sequence ID" value="CAI2167630.1"/>
    <property type="molecule type" value="Genomic_DNA"/>
</dbReference>
<reference evidence="1" key="1">
    <citation type="submission" date="2022-08" db="EMBL/GenBank/DDBJ databases">
        <authorList>
            <person name="Kallberg Y."/>
            <person name="Tangrot J."/>
            <person name="Rosling A."/>
        </authorList>
    </citation>
    <scope>NUCLEOTIDE SEQUENCE</scope>
    <source>
        <strain evidence="1">Wild A</strain>
    </source>
</reference>
<evidence type="ECO:0000313" key="2">
    <source>
        <dbReference type="Proteomes" id="UP001153678"/>
    </source>
</evidence>
<gene>
    <name evidence="1" type="ORF">FWILDA_LOCUS3170</name>
</gene>
<protein>
    <submittedName>
        <fullName evidence="1">1913_t:CDS:1</fullName>
    </submittedName>
</protein>
<evidence type="ECO:0000313" key="1">
    <source>
        <dbReference type="EMBL" id="CAI2167630.1"/>
    </source>
</evidence>
<dbReference type="OrthoDB" id="2323654at2759"/>
<name>A0A9W4WNT8_9GLOM</name>
<organism evidence="1 2">
    <name type="scientific">Funneliformis geosporum</name>
    <dbReference type="NCBI Taxonomy" id="1117311"/>
    <lineage>
        <taxon>Eukaryota</taxon>
        <taxon>Fungi</taxon>
        <taxon>Fungi incertae sedis</taxon>
        <taxon>Mucoromycota</taxon>
        <taxon>Glomeromycotina</taxon>
        <taxon>Glomeromycetes</taxon>
        <taxon>Glomerales</taxon>
        <taxon>Glomeraceae</taxon>
        <taxon>Funneliformis</taxon>
    </lineage>
</organism>
<sequence>MSQAIKSKRWTTDEIIEILSYINDHFKNSSVSLAKACDEATEHLHIERTRKSVYLKIRKLIQTVKVWLSDHIKNDDAIIWQDDRVYKLLETICKRSMKDEATFGEKEKLQQEQIFKENNKIEDSVIIKSEEHSSDLTDSTITGDYVDPVGIYMMNEANSSLFQLSLKIINDRIREVEDDARKVYGSASDARDVKCHEILQVIKQTHEYRDEMYQLFAEVEKKPKIQEFMWQLQNCYSL</sequence>
<comment type="caution">
    <text evidence="1">The sequence shown here is derived from an EMBL/GenBank/DDBJ whole genome shotgun (WGS) entry which is preliminary data.</text>
</comment>